<dbReference type="STRING" id="13249.T1H909"/>
<dbReference type="VEuPathDB" id="VectorBase:RPRC000508"/>
<dbReference type="AlphaFoldDB" id="T1H909"/>
<protein>
    <submittedName>
        <fullName evidence="1">Uncharacterized protein</fullName>
    </submittedName>
</protein>
<dbReference type="InParanoid" id="T1H909"/>
<dbReference type="EMBL" id="ACPB03028065">
    <property type="status" value="NOT_ANNOTATED_CDS"/>
    <property type="molecule type" value="Genomic_DNA"/>
</dbReference>
<organism evidence="1 2">
    <name type="scientific">Rhodnius prolixus</name>
    <name type="common">Triatomid bug</name>
    <dbReference type="NCBI Taxonomy" id="13249"/>
    <lineage>
        <taxon>Eukaryota</taxon>
        <taxon>Metazoa</taxon>
        <taxon>Ecdysozoa</taxon>
        <taxon>Arthropoda</taxon>
        <taxon>Hexapoda</taxon>
        <taxon>Insecta</taxon>
        <taxon>Pterygota</taxon>
        <taxon>Neoptera</taxon>
        <taxon>Paraneoptera</taxon>
        <taxon>Hemiptera</taxon>
        <taxon>Heteroptera</taxon>
        <taxon>Panheteroptera</taxon>
        <taxon>Cimicomorpha</taxon>
        <taxon>Reduviidae</taxon>
        <taxon>Triatominae</taxon>
        <taxon>Rhodnius</taxon>
    </lineage>
</organism>
<name>T1H909_RHOPR</name>
<dbReference type="HOGENOM" id="CLU_923113_0_0_1"/>
<dbReference type="EMBL" id="ACPB03028064">
    <property type="status" value="NOT_ANNOTATED_CDS"/>
    <property type="molecule type" value="Genomic_DNA"/>
</dbReference>
<proteinExistence type="predicted"/>
<evidence type="ECO:0000313" key="2">
    <source>
        <dbReference type="Proteomes" id="UP000015103"/>
    </source>
</evidence>
<sequence length="302" mass="34950">FYKNFGDKIPSSFLQNIKCYFFSLTKYILEKKINQITLITGLFTGHGRFRKHLHKIGLISSESLCRLCQEEEETASYLLFDCVAIERLRYDIVGTLRPKEIVAQKELVRKVLNLFRRGASCGYGAVGHGSRAAFPKSKSTHNYNKNNSSKCKDKKIIIACQDKIRCENGRCIPQSWCCNKSNENCKRKWEMSKCCPKSRGGMQLDFSTIAGPYHYTDLVFRKYGDSPHNYLNKPQHYSDFNFLQSTVYAVFGCAILIMVIVTILVVIMQCKLQMHRNVQFPLFQRQRVYGNNTYHRPLSQEV</sequence>
<keyword evidence="2" id="KW-1185">Reference proteome</keyword>
<dbReference type="EnsemblMetazoa" id="RPRC000508-RA">
    <property type="protein sequence ID" value="RPRC000508-PA"/>
    <property type="gene ID" value="RPRC000508"/>
</dbReference>
<accession>T1H909</accession>
<reference evidence="1" key="1">
    <citation type="submission" date="2015-05" db="UniProtKB">
        <authorList>
            <consortium name="EnsemblMetazoa"/>
        </authorList>
    </citation>
    <scope>IDENTIFICATION</scope>
</reference>
<evidence type="ECO:0000313" key="1">
    <source>
        <dbReference type="EnsemblMetazoa" id="RPRC000508-PA"/>
    </source>
</evidence>
<dbReference type="Proteomes" id="UP000015103">
    <property type="component" value="Unassembled WGS sequence"/>
</dbReference>